<sequence>MLRSLSSALWASLRIAKPSRFRVLLFSRRAGARVFFYQENPSSVGKCPPGGLSPDNISCSFSSPFSHFSPGAFSHVSTPASYFVRLLPSGLSCAVSSAYASG</sequence>
<proteinExistence type="predicted"/>
<evidence type="ECO:0000313" key="1">
    <source>
        <dbReference type="EMBL" id="KFG28463.1"/>
    </source>
</evidence>
<accession>A0A086J8J5</accession>
<dbReference type="EMBL" id="AEYI02002373">
    <property type="protein sequence ID" value="KFG28463.1"/>
    <property type="molecule type" value="Genomic_DNA"/>
</dbReference>
<reference evidence="1 2" key="1">
    <citation type="submission" date="2014-03" db="EMBL/GenBank/DDBJ databases">
        <authorList>
            <person name="Sibley D."/>
            <person name="Venepally P."/>
            <person name="Karamycheva S."/>
            <person name="Hadjithomas M."/>
            <person name="Khan A."/>
            <person name="Brunk B."/>
            <person name="Roos D."/>
            <person name="Caler E."/>
            <person name="Lorenzi H."/>
        </authorList>
    </citation>
    <scope>NUCLEOTIDE SEQUENCE [LARGE SCALE GENOMIC DNA]</scope>
    <source>
        <strain evidence="2">p89</strain>
    </source>
</reference>
<comment type="caution">
    <text evidence="1">The sequence shown here is derived from an EMBL/GenBank/DDBJ whole genome shotgun (WGS) entry which is preliminary data.</text>
</comment>
<protein>
    <submittedName>
        <fullName evidence="1">Corepressor complex CRC230</fullName>
    </submittedName>
</protein>
<evidence type="ECO:0000313" key="2">
    <source>
        <dbReference type="Proteomes" id="UP000028828"/>
    </source>
</evidence>
<gene>
    <name evidence="1" type="ORF">TGP89_305340A</name>
</gene>
<dbReference type="Proteomes" id="UP000028828">
    <property type="component" value="Unassembled WGS sequence"/>
</dbReference>
<organism evidence="1 2">
    <name type="scientific">Toxoplasma gondii p89</name>
    <dbReference type="NCBI Taxonomy" id="943119"/>
    <lineage>
        <taxon>Eukaryota</taxon>
        <taxon>Sar</taxon>
        <taxon>Alveolata</taxon>
        <taxon>Apicomplexa</taxon>
        <taxon>Conoidasida</taxon>
        <taxon>Coccidia</taxon>
        <taxon>Eucoccidiorida</taxon>
        <taxon>Eimeriorina</taxon>
        <taxon>Sarcocystidae</taxon>
        <taxon>Toxoplasma</taxon>
    </lineage>
</organism>
<name>A0A086J8J5_TOXGO</name>
<dbReference type="VEuPathDB" id="ToxoDB:TGP89_305340A"/>
<dbReference type="AlphaFoldDB" id="A0A086J8J5"/>